<comment type="caution">
    <text evidence="2">The sequence shown here is derived from an EMBL/GenBank/DDBJ whole genome shotgun (WGS) entry which is preliminary data.</text>
</comment>
<accession>A0A9Q3EET5</accession>
<gene>
    <name evidence="2" type="ORF">O181_057535</name>
</gene>
<feature type="compositionally biased region" description="Basic and acidic residues" evidence="1">
    <location>
        <begin position="557"/>
        <end position="572"/>
    </location>
</feature>
<feature type="region of interest" description="Disordered" evidence="1">
    <location>
        <begin position="45"/>
        <end position="116"/>
    </location>
</feature>
<feature type="compositionally biased region" description="Acidic residues" evidence="1">
    <location>
        <begin position="514"/>
        <end position="525"/>
    </location>
</feature>
<dbReference type="AlphaFoldDB" id="A0A9Q3EET5"/>
<name>A0A9Q3EET5_9BASI</name>
<reference evidence="2" key="1">
    <citation type="submission" date="2021-03" db="EMBL/GenBank/DDBJ databases">
        <title>Draft genome sequence of rust myrtle Austropuccinia psidii MF-1, a brazilian biotype.</title>
        <authorList>
            <person name="Quecine M.C."/>
            <person name="Pachon D.M.R."/>
            <person name="Bonatelli M.L."/>
            <person name="Correr F.H."/>
            <person name="Franceschini L.M."/>
            <person name="Leite T.F."/>
            <person name="Margarido G.R.A."/>
            <person name="Almeida C.A."/>
            <person name="Ferrarezi J.A."/>
            <person name="Labate C.A."/>
        </authorList>
    </citation>
    <scope>NUCLEOTIDE SEQUENCE</scope>
    <source>
        <strain evidence="2">MF-1</strain>
    </source>
</reference>
<evidence type="ECO:0000256" key="1">
    <source>
        <dbReference type="SAM" id="MobiDB-lite"/>
    </source>
</evidence>
<dbReference type="Proteomes" id="UP000765509">
    <property type="component" value="Unassembled WGS sequence"/>
</dbReference>
<proteinExistence type="predicted"/>
<evidence type="ECO:0000313" key="3">
    <source>
        <dbReference type="Proteomes" id="UP000765509"/>
    </source>
</evidence>
<dbReference type="EMBL" id="AVOT02026198">
    <property type="protein sequence ID" value="MBW0517820.1"/>
    <property type="molecule type" value="Genomic_DNA"/>
</dbReference>
<sequence>MASTNPTPTIEQVTSGGLSMEQVLLSIMKNQETISSTIGMLREDVEKLKISPPPSKKAMANTSKTPAKKLRNEVIPARSQSEPPASKVTPQKKPAPSSAKSKSSTKSTLSSFKTPVKRNPLQMQSVDFPPEFKGVKDAFYKHIRILWDITEKDAIPFAPSQETLVQFYCRFSNSKDIDNALKDCSKIPLLKNEADVQALAARQLQTVKLARGVSRIGASYQSYIQGTLACLGFSIWSPNLAQNSEDMYNVACRILAITTFQQVAAAGAFDNQNVNLAFIMQTGLLQKTYNHFVHYFMKARYDKEAKVGGSVKAAGAKNSINKSRERLRNARRDFAILQKFPNRYRRVIEDIRSHSDDEAHPKKDIYIIKRLPYRSKKANIFFCKLDEAMLQYHKNMGTVSRLRTRVLSKEPILSTFTTPPTQMPIDFYHIKWFNSLSEVEKRVIVDVHSVAFLPNPEESLQAKRHADEKCSDRAFNKIHYEEAVEPYDLQDEVDVVEDEEDRNGSEAGSIDLEAPSENEGSESDDGLYAPGEYHYEDDDYSENEGIDEEDENEPEEGICRTQDEMEGLEHEF</sequence>
<dbReference type="OrthoDB" id="2517477at2759"/>
<feature type="compositionally biased region" description="Low complexity" evidence="1">
    <location>
        <begin position="89"/>
        <end position="114"/>
    </location>
</feature>
<feature type="compositionally biased region" description="Acidic residues" evidence="1">
    <location>
        <begin position="535"/>
        <end position="556"/>
    </location>
</feature>
<evidence type="ECO:0000313" key="2">
    <source>
        <dbReference type="EMBL" id="MBW0517820.1"/>
    </source>
</evidence>
<feature type="region of interest" description="Disordered" evidence="1">
    <location>
        <begin position="497"/>
        <end position="572"/>
    </location>
</feature>
<keyword evidence="3" id="KW-1185">Reference proteome</keyword>
<protein>
    <submittedName>
        <fullName evidence="2">Uncharacterized protein</fullName>
    </submittedName>
</protein>
<organism evidence="2 3">
    <name type="scientific">Austropuccinia psidii MF-1</name>
    <dbReference type="NCBI Taxonomy" id="1389203"/>
    <lineage>
        <taxon>Eukaryota</taxon>
        <taxon>Fungi</taxon>
        <taxon>Dikarya</taxon>
        <taxon>Basidiomycota</taxon>
        <taxon>Pucciniomycotina</taxon>
        <taxon>Pucciniomycetes</taxon>
        <taxon>Pucciniales</taxon>
        <taxon>Sphaerophragmiaceae</taxon>
        <taxon>Austropuccinia</taxon>
    </lineage>
</organism>